<accession>A0A2P2R407</accession>
<reference evidence="1" key="1">
    <citation type="submission" date="2018-02" db="EMBL/GenBank/DDBJ databases">
        <title>Rhizophora mucronata_Transcriptome.</title>
        <authorList>
            <person name="Meera S.P."/>
            <person name="Sreeshan A."/>
            <person name="Augustine A."/>
        </authorList>
    </citation>
    <scope>NUCLEOTIDE SEQUENCE</scope>
    <source>
        <tissue evidence="1">Leaf</tissue>
    </source>
</reference>
<sequence length="26" mass="3296">MFLMMTFYFNDIPIFLAITRWYGEFQ</sequence>
<protein>
    <submittedName>
        <fullName evidence="1">Uncharacterized protein</fullName>
    </submittedName>
</protein>
<dbReference type="AlphaFoldDB" id="A0A2P2R407"/>
<organism evidence="1">
    <name type="scientific">Rhizophora mucronata</name>
    <name type="common">Asiatic mangrove</name>
    <dbReference type="NCBI Taxonomy" id="61149"/>
    <lineage>
        <taxon>Eukaryota</taxon>
        <taxon>Viridiplantae</taxon>
        <taxon>Streptophyta</taxon>
        <taxon>Embryophyta</taxon>
        <taxon>Tracheophyta</taxon>
        <taxon>Spermatophyta</taxon>
        <taxon>Magnoliopsida</taxon>
        <taxon>eudicotyledons</taxon>
        <taxon>Gunneridae</taxon>
        <taxon>Pentapetalae</taxon>
        <taxon>rosids</taxon>
        <taxon>fabids</taxon>
        <taxon>Malpighiales</taxon>
        <taxon>Rhizophoraceae</taxon>
        <taxon>Rhizophora</taxon>
    </lineage>
</organism>
<evidence type="ECO:0000313" key="1">
    <source>
        <dbReference type="EMBL" id="MBX74022.1"/>
    </source>
</evidence>
<dbReference type="EMBL" id="GGEC01093538">
    <property type="protein sequence ID" value="MBX74022.1"/>
    <property type="molecule type" value="Transcribed_RNA"/>
</dbReference>
<name>A0A2P2R407_RHIMU</name>
<proteinExistence type="predicted"/>